<name>A0A8S5VDW9_9CAUD</name>
<sequence>MSVVQQEEKEPEIIVETVVETRIVNLGHGKHELSDDERALAEQIVACEAGADSLEGQMAVAQCLYDSAVLDDLTIQQVFKKYGYSTLYNRKVTAENELAVSMVFDYGAKISDKPIQWFVTPAAAPGSWHERGATFVGQFGAHRFYYNAKLIVDDAK</sequence>
<evidence type="ECO:0000313" key="1">
    <source>
        <dbReference type="EMBL" id="DAG04872.1"/>
    </source>
</evidence>
<organism evidence="1">
    <name type="scientific">Siphoviridae sp. ctGa111</name>
    <dbReference type="NCBI Taxonomy" id="2825413"/>
    <lineage>
        <taxon>Viruses</taxon>
        <taxon>Duplodnaviria</taxon>
        <taxon>Heunggongvirae</taxon>
        <taxon>Uroviricota</taxon>
        <taxon>Caudoviricetes</taxon>
    </lineage>
</organism>
<proteinExistence type="predicted"/>
<dbReference type="EMBL" id="BK016245">
    <property type="protein sequence ID" value="DAG04872.1"/>
    <property type="molecule type" value="Genomic_DNA"/>
</dbReference>
<protein>
    <submittedName>
        <fullName evidence="1">Spore cortex-lytic enzyme, lytic transglycosylase</fullName>
    </submittedName>
</protein>
<reference evidence="1" key="1">
    <citation type="journal article" date="2021" name="Proc. Natl. Acad. Sci. U.S.A.">
        <title>A Catalog of Tens of Thousands of Viruses from Human Metagenomes Reveals Hidden Associations with Chronic Diseases.</title>
        <authorList>
            <person name="Tisza M.J."/>
            <person name="Buck C.B."/>
        </authorList>
    </citation>
    <scope>NUCLEOTIDE SEQUENCE</scope>
    <source>
        <strain evidence="1">CtGa111</strain>
    </source>
</reference>
<accession>A0A8S5VDW9</accession>